<name>A0A162ZPR0_PHYB8</name>
<reference evidence="2" key="1">
    <citation type="submission" date="2015-06" db="EMBL/GenBank/DDBJ databases">
        <title>Expansion of signal transduction pathways in fungi by whole-genome duplication.</title>
        <authorList>
            <consortium name="DOE Joint Genome Institute"/>
            <person name="Corrochano L.M."/>
            <person name="Kuo A."/>
            <person name="Marcet-Houben M."/>
            <person name="Polaino S."/>
            <person name="Salamov A."/>
            <person name="Villalobos J.M."/>
            <person name="Alvarez M.I."/>
            <person name="Avalos J."/>
            <person name="Benito E.P."/>
            <person name="Benoit I."/>
            <person name="Burger G."/>
            <person name="Camino L.P."/>
            <person name="Canovas D."/>
            <person name="Cerda-Olmedo E."/>
            <person name="Cheng J.-F."/>
            <person name="Dominguez A."/>
            <person name="Elias M."/>
            <person name="Eslava A.P."/>
            <person name="Glaser F."/>
            <person name="Grimwood J."/>
            <person name="Gutierrez G."/>
            <person name="Heitman J."/>
            <person name="Henrissat B."/>
            <person name="Iturriaga E.A."/>
            <person name="Lang B.F."/>
            <person name="Lavin J.L."/>
            <person name="Lee S."/>
            <person name="Li W."/>
            <person name="Lindquist E."/>
            <person name="Lopez-Garcia S."/>
            <person name="Luque E.M."/>
            <person name="Marcos A.T."/>
            <person name="Martin J."/>
            <person name="McCluskey K."/>
            <person name="Medina H.R."/>
            <person name="Miralles-Duran A."/>
            <person name="Miyazaki A."/>
            <person name="Munoz-Torres E."/>
            <person name="Oguiza J.A."/>
            <person name="Ohm R."/>
            <person name="Olmedo M."/>
            <person name="Orejas M."/>
            <person name="Ortiz-Castellanos L."/>
            <person name="Pisabarro A.G."/>
            <person name="Rodriguez-Romero J."/>
            <person name="Ruiz-Herrera J."/>
            <person name="Ruiz-Vazquez R."/>
            <person name="Sanz C."/>
            <person name="Schackwitz W."/>
            <person name="Schmutz J."/>
            <person name="Shahriari M."/>
            <person name="Shelest E."/>
            <person name="Silva-Franco F."/>
            <person name="Soanes D."/>
            <person name="Syed K."/>
            <person name="Tagua V.G."/>
            <person name="Talbot N.J."/>
            <person name="Thon M."/>
            <person name="De vries R.P."/>
            <person name="Wiebenga A."/>
            <person name="Yadav J.S."/>
            <person name="Braun E.L."/>
            <person name="Baker S."/>
            <person name="Garre V."/>
            <person name="Horwitz B."/>
            <person name="Torres-Martinez S."/>
            <person name="Idnurm A."/>
            <person name="Herrera-Estrella A."/>
            <person name="Gabaldon T."/>
            <person name="Grigoriev I.V."/>
        </authorList>
    </citation>
    <scope>NUCLEOTIDE SEQUENCE [LARGE SCALE GENOMIC DNA]</scope>
    <source>
        <strain evidence="2">NRRL 1555(-)</strain>
    </source>
</reference>
<evidence type="ECO:0000313" key="2">
    <source>
        <dbReference type="Proteomes" id="UP000077315"/>
    </source>
</evidence>
<dbReference type="OrthoDB" id="7697666at2759"/>
<keyword evidence="2" id="KW-1185">Reference proteome</keyword>
<evidence type="ECO:0000313" key="1">
    <source>
        <dbReference type="EMBL" id="OAD68281.1"/>
    </source>
</evidence>
<gene>
    <name evidence="1" type="ORF">PHYBLDRAFT_150464</name>
</gene>
<dbReference type="PANTHER" id="PTHR46579">
    <property type="entry name" value="F5/8 TYPE C DOMAIN-CONTAINING PROTEIN-RELATED"/>
    <property type="match status" value="1"/>
</dbReference>
<accession>A0A162ZPR0</accession>
<dbReference type="PANTHER" id="PTHR46579:SF2">
    <property type="entry name" value="C2H2-TYPE DOMAIN-CONTAINING PROTEIN"/>
    <property type="match status" value="1"/>
</dbReference>
<dbReference type="VEuPathDB" id="FungiDB:PHYBLDRAFT_150464"/>
<sequence>MIVPLNITLLRNKIAKGFSFIKADKWKSWCLAYSLVLLAGRLLSENLDNWMHFVNACRYLAKPSITTVDLFHVHNCLKLFGQGGEDVHDKDFISPNMHLYMHLKEIVLNFGLVYRYWLFSFERYNGQLKNYKTNKRDGFEETFMRKYLEDAYKADLAHTILLLVHITLHHFLIYELIGSVPTLATAISIPVTFYLLTAYGFNLKNFLDSAVVTIDNVKGNEPLPSSVFPLNLEKFMPMEEDKYTYLLEYYKAAYNNTSLKSYRQAVFGKMFCEHFYPENSIN</sequence>
<dbReference type="RefSeq" id="XP_018286321.1">
    <property type="nucleotide sequence ID" value="XM_018432480.1"/>
</dbReference>
<dbReference type="AlphaFoldDB" id="A0A162ZPR0"/>
<dbReference type="GeneID" id="28993386"/>
<dbReference type="InParanoid" id="A0A162ZPR0"/>
<organism evidence="1 2">
    <name type="scientific">Phycomyces blakesleeanus (strain ATCC 8743b / DSM 1359 / FGSC 10004 / NBRC 33097 / NRRL 1555)</name>
    <dbReference type="NCBI Taxonomy" id="763407"/>
    <lineage>
        <taxon>Eukaryota</taxon>
        <taxon>Fungi</taxon>
        <taxon>Fungi incertae sedis</taxon>
        <taxon>Mucoromycota</taxon>
        <taxon>Mucoromycotina</taxon>
        <taxon>Mucoromycetes</taxon>
        <taxon>Mucorales</taxon>
        <taxon>Phycomycetaceae</taxon>
        <taxon>Phycomyces</taxon>
    </lineage>
</organism>
<dbReference type="EMBL" id="KV440995">
    <property type="protein sequence ID" value="OAD68281.1"/>
    <property type="molecule type" value="Genomic_DNA"/>
</dbReference>
<protein>
    <submittedName>
        <fullName evidence="1">Uncharacterized protein</fullName>
    </submittedName>
</protein>
<proteinExistence type="predicted"/>
<dbReference type="Proteomes" id="UP000077315">
    <property type="component" value="Unassembled WGS sequence"/>
</dbReference>